<comment type="similarity">
    <text evidence="1">Belongs to the UPF0177 family.</text>
</comment>
<dbReference type="PATRIC" id="fig|1423770.3.peg.1133"/>
<keyword evidence="2" id="KW-1133">Transmembrane helix</keyword>
<dbReference type="GO" id="GO:0080120">
    <property type="term" value="P:CAAX-box protein maturation"/>
    <property type="evidence" value="ECO:0007669"/>
    <property type="project" value="UniProtKB-ARBA"/>
</dbReference>
<name>A0A0R1QFA1_9LACO</name>
<evidence type="ECO:0000313" key="5">
    <source>
        <dbReference type="Proteomes" id="UP000050872"/>
    </source>
</evidence>
<protein>
    <recommendedName>
        <fullName evidence="3">CAAX prenyl protease 2/Lysostaphin resistance protein A-like domain-containing protein</fullName>
    </recommendedName>
</protein>
<proteinExistence type="inferred from homology"/>
<reference evidence="4 5" key="1">
    <citation type="journal article" date="2015" name="Genome Announc.">
        <title>Expanding the biotechnology potential of lactobacilli through comparative genomics of 213 strains and associated genera.</title>
        <authorList>
            <person name="Sun Z."/>
            <person name="Harris H.M."/>
            <person name="McCann A."/>
            <person name="Guo C."/>
            <person name="Argimon S."/>
            <person name="Zhang W."/>
            <person name="Yang X."/>
            <person name="Jeffery I.B."/>
            <person name="Cooney J.C."/>
            <person name="Kagawa T.F."/>
            <person name="Liu W."/>
            <person name="Song Y."/>
            <person name="Salvetti E."/>
            <person name="Wrobel A."/>
            <person name="Rasinkangas P."/>
            <person name="Parkhill J."/>
            <person name="Rea M.C."/>
            <person name="O'Sullivan O."/>
            <person name="Ritari J."/>
            <person name="Douillard F.P."/>
            <person name="Paul Ross R."/>
            <person name="Yang R."/>
            <person name="Briner A.E."/>
            <person name="Felis G.E."/>
            <person name="de Vos W.M."/>
            <person name="Barrangou R."/>
            <person name="Klaenhammer T.R."/>
            <person name="Caufield P.W."/>
            <person name="Cui Y."/>
            <person name="Zhang H."/>
            <person name="O'Toole P.W."/>
        </authorList>
    </citation>
    <scope>NUCLEOTIDE SEQUENCE [LARGE SCALE GENOMIC DNA]</scope>
    <source>
        <strain evidence="4 5">DSM 14500</strain>
    </source>
</reference>
<evidence type="ECO:0000259" key="3">
    <source>
        <dbReference type="Pfam" id="PF02517"/>
    </source>
</evidence>
<dbReference type="Proteomes" id="UP000050872">
    <property type="component" value="Unassembled WGS sequence"/>
</dbReference>
<feature type="domain" description="CAAX prenyl protease 2/Lysostaphin resistance protein A-like" evidence="3">
    <location>
        <begin position="129"/>
        <end position="212"/>
    </location>
</feature>
<keyword evidence="2" id="KW-0472">Membrane</keyword>
<dbReference type="EMBL" id="AZEZ01000091">
    <property type="protein sequence ID" value="KRL43276.1"/>
    <property type="molecule type" value="Genomic_DNA"/>
</dbReference>
<feature type="transmembrane region" description="Helical" evidence="2">
    <location>
        <begin position="44"/>
        <end position="66"/>
    </location>
</feature>
<feature type="transmembrane region" description="Helical" evidence="2">
    <location>
        <begin position="16"/>
        <end position="32"/>
    </location>
</feature>
<dbReference type="InterPro" id="IPR003675">
    <property type="entry name" value="Rce1/LyrA-like_dom"/>
</dbReference>
<accession>A0A0R1QFA1</accession>
<feature type="transmembrane region" description="Helical" evidence="2">
    <location>
        <begin position="78"/>
        <end position="104"/>
    </location>
</feature>
<keyword evidence="2" id="KW-0812">Transmembrane</keyword>
<keyword evidence="5" id="KW-1185">Reference proteome</keyword>
<dbReference type="AlphaFoldDB" id="A0A0R1QFA1"/>
<dbReference type="STRING" id="1423770.FD29_GL001100"/>
<evidence type="ECO:0000313" key="4">
    <source>
        <dbReference type="EMBL" id="KRL43276.1"/>
    </source>
</evidence>
<dbReference type="Pfam" id="PF02517">
    <property type="entry name" value="Rce1-like"/>
    <property type="match status" value="1"/>
</dbReference>
<dbReference type="GO" id="GO:0004175">
    <property type="term" value="F:endopeptidase activity"/>
    <property type="evidence" value="ECO:0007669"/>
    <property type="project" value="UniProtKB-ARBA"/>
</dbReference>
<feature type="transmembrane region" description="Helical" evidence="2">
    <location>
        <begin position="162"/>
        <end position="179"/>
    </location>
</feature>
<evidence type="ECO:0000256" key="2">
    <source>
        <dbReference type="SAM" id="Phobius"/>
    </source>
</evidence>
<evidence type="ECO:0000256" key="1">
    <source>
        <dbReference type="ARBA" id="ARBA00009067"/>
    </source>
</evidence>
<gene>
    <name evidence="4" type="ORF">FD29_GL001100</name>
</gene>
<sequence>MEEVIMRVGESPGTDFVRYLIWIAFSIITLMLKNNAATKKGLDIPIVVAFFVVGLVTLFLMIRKYVREEKSFSDTADGFAYSLVSNIGLVSLMIIMVCLLRIMVSYLQVTGKLPSFQNEDIASPEQSVFVFDMIANVFIVAVQQQLVQTGFFFNYFFRKSSAYSAIMGILLSGVIAGLISLPGSLIQFFMMMALGWCYALTYLYTKDEKMAVFVAMVSAVVGTIII</sequence>
<comment type="caution">
    <text evidence="4">The sequence shown here is derived from an EMBL/GenBank/DDBJ whole genome shotgun (WGS) entry which is preliminary data.</text>
</comment>
<feature type="transmembrane region" description="Helical" evidence="2">
    <location>
        <begin position="185"/>
        <end position="203"/>
    </location>
</feature>
<organism evidence="4 5">
    <name type="scientific">Companilactobacillus mindensis DSM 14500</name>
    <dbReference type="NCBI Taxonomy" id="1423770"/>
    <lineage>
        <taxon>Bacteria</taxon>
        <taxon>Bacillati</taxon>
        <taxon>Bacillota</taxon>
        <taxon>Bacilli</taxon>
        <taxon>Lactobacillales</taxon>
        <taxon>Lactobacillaceae</taxon>
        <taxon>Companilactobacillus</taxon>
    </lineage>
</organism>